<name>A0A075GLY5_9ARCH</name>
<dbReference type="InterPro" id="IPR036982">
    <property type="entry name" value="Deoxyhypusine_synthase_sf"/>
</dbReference>
<dbReference type="EC" id="2.5.1.46" evidence="3"/>
<evidence type="ECO:0000313" key="3">
    <source>
        <dbReference type="EMBL" id="AIF02773.1"/>
    </source>
</evidence>
<dbReference type="Gene3D" id="3.40.910.10">
    <property type="entry name" value="Deoxyhypusine synthase"/>
    <property type="match status" value="1"/>
</dbReference>
<dbReference type="AlphaFoldDB" id="A0A075GLY5"/>
<dbReference type="SUPFAM" id="SSF52467">
    <property type="entry name" value="DHS-like NAD/FAD-binding domain"/>
    <property type="match status" value="1"/>
</dbReference>
<reference evidence="3" key="1">
    <citation type="journal article" date="2014" name="Genome Biol. Evol.">
        <title>Pangenome evidence for extensive interdomain horizontal transfer affecting lineage core and shell genes in uncultured planktonic thaumarchaeota and euryarchaeota.</title>
        <authorList>
            <person name="Deschamps P."/>
            <person name="Zivanovic Y."/>
            <person name="Moreira D."/>
            <person name="Rodriguez-Valera F."/>
            <person name="Lopez-Garcia P."/>
        </authorList>
    </citation>
    <scope>NUCLEOTIDE SEQUENCE</scope>
</reference>
<sequence length="381" mass="43193">MNLDFLNGCAKTGLFINIKLHVMDQHHFRGNDIPHIKLDPNMSIEDLVKIYSESGFNGRKLGEAAKVYAKMIKENASICLTASGALAPVGFGGIFKTLIERGFVDWIITTGANVYHEDHFAWGLPVKQGDFQVDDMKLYDMEIVRIRDVFIKFYETLEAQDQVIQKAFKNNFVDKPFTTAEFCNFLGKISSENSKHPEKSFVVTAYNYDVPIYISTLKDSSLALNLAVHRLREKTYSLDFVREILEQASILYNSKKSGIIELGGGVPKNTAQQTGPLLDQILRQNTGGQDYIIQITDARPDTGGLSGATLQEGKSWGKVQDAYHDMVTVYTDATIAFPILALYVISNQKPRKPKRLYKKLDTYYNNLKRDFFKNTEKYYDK</sequence>
<dbReference type="PANTHER" id="PTHR11703:SF2">
    <property type="entry name" value="DEOXYHYPUSINE SYNTHASE-LIKE PROTEIN"/>
    <property type="match status" value="1"/>
</dbReference>
<organism evidence="3">
    <name type="scientific">uncultured marine thaumarchaeote KM3_15_A07</name>
    <dbReference type="NCBI Taxonomy" id="1456025"/>
    <lineage>
        <taxon>Archaea</taxon>
        <taxon>Nitrososphaerota</taxon>
        <taxon>environmental samples</taxon>
    </lineage>
</organism>
<comment type="similarity">
    <text evidence="1">Belongs to the deoxyhypusine synthase family.</text>
</comment>
<dbReference type="GO" id="GO:0034038">
    <property type="term" value="F:deoxyhypusine synthase activity"/>
    <property type="evidence" value="ECO:0007669"/>
    <property type="project" value="UniProtKB-EC"/>
</dbReference>
<dbReference type="NCBIfam" id="NF001980">
    <property type="entry name" value="PRK00770.1"/>
    <property type="match status" value="1"/>
</dbReference>
<protein>
    <submittedName>
        <fullName evidence="3">Deoxyhypusine synthase-like protein (Dys1)</fullName>
        <ecNumber evidence="3">2.5.1.46</ecNumber>
    </submittedName>
</protein>
<proteinExistence type="inferred from homology"/>
<dbReference type="PANTHER" id="PTHR11703">
    <property type="entry name" value="DEOXYHYPUSINE SYNTHASE"/>
    <property type="match status" value="1"/>
</dbReference>
<dbReference type="EMBL" id="KF900660">
    <property type="protein sequence ID" value="AIF02773.1"/>
    <property type="molecule type" value="Genomic_DNA"/>
</dbReference>
<dbReference type="GO" id="GO:0005737">
    <property type="term" value="C:cytoplasm"/>
    <property type="evidence" value="ECO:0007669"/>
    <property type="project" value="TreeGrafter"/>
</dbReference>
<evidence type="ECO:0000256" key="1">
    <source>
        <dbReference type="ARBA" id="ARBA00009892"/>
    </source>
</evidence>
<dbReference type="InterPro" id="IPR002773">
    <property type="entry name" value="Deoxyhypusine_synthase"/>
</dbReference>
<gene>
    <name evidence="3" type="primary">dys1</name>
</gene>
<dbReference type="Pfam" id="PF01916">
    <property type="entry name" value="DS"/>
    <property type="match status" value="1"/>
</dbReference>
<accession>A0A075GLY5</accession>
<keyword evidence="2 3" id="KW-0808">Transferase</keyword>
<evidence type="ECO:0000256" key="2">
    <source>
        <dbReference type="ARBA" id="ARBA00022679"/>
    </source>
</evidence>
<dbReference type="InterPro" id="IPR029035">
    <property type="entry name" value="DHS-like_NAD/FAD-binding_dom"/>
</dbReference>